<comment type="subcellular location">
    <subcellularLocation>
        <location evidence="1">Membrane</location>
        <topology evidence="1">Multi-pass membrane protein</topology>
    </subcellularLocation>
</comment>
<evidence type="ECO:0000259" key="6">
    <source>
        <dbReference type="Pfam" id="PF00149"/>
    </source>
</evidence>
<dbReference type="GO" id="GO:0016787">
    <property type="term" value="F:hydrolase activity"/>
    <property type="evidence" value="ECO:0007669"/>
    <property type="project" value="InterPro"/>
</dbReference>
<dbReference type="PANTHER" id="PTHR13315">
    <property type="entry name" value="METALLO PHOSPHOESTERASE RELATED"/>
    <property type="match status" value="1"/>
</dbReference>
<reference evidence="7 8" key="1">
    <citation type="journal article" date="2016" name="Mol. Biol. Evol.">
        <title>Comparative Genomics of Early-Diverging Mushroom-Forming Fungi Provides Insights into the Origins of Lignocellulose Decay Capabilities.</title>
        <authorList>
            <person name="Nagy L.G."/>
            <person name="Riley R."/>
            <person name="Tritt A."/>
            <person name="Adam C."/>
            <person name="Daum C."/>
            <person name="Floudas D."/>
            <person name="Sun H."/>
            <person name="Yadav J.S."/>
            <person name="Pangilinan J."/>
            <person name="Larsson K.H."/>
            <person name="Matsuura K."/>
            <person name="Barry K."/>
            <person name="Labutti K."/>
            <person name="Kuo R."/>
            <person name="Ohm R.A."/>
            <person name="Bhattacharya S.S."/>
            <person name="Shirouzu T."/>
            <person name="Yoshinaga Y."/>
            <person name="Martin F.M."/>
            <person name="Grigoriev I.V."/>
            <person name="Hibbett D.S."/>
        </authorList>
    </citation>
    <scope>NUCLEOTIDE SEQUENCE [LARGE SCALE GENOMIC DNA]</scope>
    <source>
        <strain evidence="7 8">93-53</strain>
    </source>
</reference>
<dbReference type="FunCoup" id="A0A165DEF9">
    <property type="interactions" value="218"/>
</dbReference>
<dbReference type="STRING" id="1314785.A0A165DEF9"/>
<dbReference type="GO" id="GO:0006506">
    <property type="term" value="P:GPI anchor biosynthetic process"/>
    <property type="evidence" value="ECO:0007669"/>
    <property type="project" value="InterPro"/>
</dbReference>
<keyword evidence="3 5" id="KW-1133">Transmembrane helix</keyword>
<dbReference type="AlphaFoldDB" id="A0A165DEF9"/>
<accession>A0A165DEF9</accession>
<dbReference type="InterPro" id="IPR004843">
    <property type="entry name" value="Calcineurin-like_PHP"/>
</dbReference>
<protein>
    <submittedName>
        <fullName evidence="7">Metallo-dependent phosphatase</fullName>
    </submittedName>
</protein>
<sequence length="515" mass="57765">MDNSQALSSRTSTTMTLGRPRKLGIARPYHMLAQVFQIIWLAVICYNEYGTFRNHVSHCPWPDHSLLLSTGTSSEDSPRPTHVLVLADPQVLDANSYPGRHPLLVWITRKTVDMNLRKSWRAALNLKPDAVVFLGDMMDNGRAAMSDEEYEDYYQHFRRIFRPASEDPLLTFYIPGNHDIGLGRSARFSEEALERYTSHFGPLNQLVDIGGHTLVMINAPGLVQEETLRADDGLERDQWALAHPTGTIAFVELLRSRRLHNPAVLFTHIPLSRPEGASCGPLRERGTIREGRGFGYENTLAPHTSQFLLQTIRPALVFSGDDHDYCEYAHPYPTSPSHDPMLSDSPPGNVIEVTVKSFSIVMGIRQPGFQLLSLSPLSAFSPPLPTLATTPCALPATLRTYLFLYAPLAAFTLLALLFASAHRIRTRRRWEAWAPLPRWCERLAVARGWSSNVSLCGRRVRVVWPIPNVLSQGEEGKISTGRTRAVGFWEGWARDVARVAWLPTLVFGGIAWWTA</sequence>
<dbReference type="RefSeq" id="XP_040762444.1">
    <property type="nucleotide sequence ID" value="XM_040909313.1"/>
</dbReference>
<dbReference type="Pfam" id="PF00149">
    <property type="entry name" value="Metallophos"/>
    <property type="match status" value="1"/>
</dbReference>
<keyword evidence="8" id="KW-1185">Reference proteome</keyword>
<dbReference type="OrthoDB" id="5977743at2759"/>
<dbReference type="Gene3D" id="3.60.21.10">
    <property type="match status" value="1"/>
</dbReference>
<evidence type="ECO:0000256" key="1">
    <source>
        <dbReference type="ARBA" id="ARBA00004141"/>
    </source>
</evidence>
<keyword evidence="4 5" id="KW-0472">Membrane</keyword>
<feature type="domain" description="Calcineurin-like phosphoesterase" evidence="6">
    <location>
        <begin position="83"/>
        <end position="325"/>
    </location>
</feature>
<dbReference type="InterPro" id="IPR029052">
    <property type="entry name" value="Metallo-depent_PP-like"/>
</dbReference>
<evidence type="ECO:0000256" key="3">
    <source>
        <dbReference type="ARBA" id="ARBA00022989"/>
    </source>
</evidence>
<dbReference type="InterPro" id="IPR033308">
    <property type="entry name" value="PGAP5/Cdc1/Ted1"/>
</dbReference>
<keyword evidence="2 5" id="KW-0812">Transmembrane</keyword>
<dbReference type="GO" id="GO:0016020">
    <property type="term" value="C:membrane"/>
    <property type="evidence" value="ECO:0007669"/>
    <property type="project" value="UniProtKB-SubCell"/>
</dbReference>
<name>A0A165DEF9_9APHY</name>
<dbReference type="GeneID" id="63826342"/>
<evidence type="ECO:0000256" key="4">
    <source>
        <dbReference type="ARBA" id="ARBA00023136"/>
    </source>
</evidence>
<gene>
    <name evidence="7" type="ORF">LAESUDRAFT_727883</name>
</gene>
<evidence type="ECO:0000313" key="8">
    <source>
        <dbReference type="Proteomes" id="UP000076871"/>
    </source>
</evidence>
<feature type="transmembrane region" description="Helical" evidence="5">
    <location>
        <begin position="401"/>
        <end position="419"/>
    </location>
</feature>
<dbReference type="Proteomes" id="UP000076871">
    <property type="component" value="Unassembled WGS sequence"/>
</dbReference>
<dbReference type="InParanoid" id="A0A165DEF9"/>
<proteinExistence type="predicted"/>
<dbReference type="SUPFAM" id="SSF56300">
    <property type="entry name" value="Metallo-dependent phosphatases"/>
    <property type="match status" value="1"/>
</dbReference>
<dbReference type="EMBL" id="KV427635">
    <property type="protein sequence ID" value="KZT04704.1"/>
    <property type="molecule type" value="Genomic_DNA"/>
</dbReference>
<organism evidence="7 8">
    <name type="scientific">Laetiporus sulphureus 93-53</name>
    <dbReference type="NCBI Taxonomy" id="1314785"/>
    <lineage>
        <taxon>Eukaryota</taxon>
        <taxon>Fungi</taxon>
        <taxon>Dikarya</taxon>
        <taxon>Basidiomycota</taxon>
        <taxon>Agaricomycotina</taxon>
        <taxon>Agaricomycetes</taxon>
        <taxon>Polyporales</taxon>
        <taxon>Laetiporus</taxon>
    </lineage>
</organism>
<dbReference type="PANTHER" id="PTHR13315:SF4">
    <property type="entry name" value="METALLOPHOSPHOESTERASE, ISOFORM E"/>
    <property type="match status" value="1"/>
</dbReference>
<evidence type="ECO:0000256" key="2">
    <source>
        <dbReference type="ARBA" id="ARBA00022692"/>
    </source>
</evidence>
<evidence type="ECO:0000256" key="5">
    <source>
        <dbReference type="SAM" id="Phobius"/>
    </source>
</evidence>
<dbReference type="GO" id="GO:0005783">
    <property type="term" value="C:endoplasmic reticulum"/>
    <property type="evidence" value="ECO:0007669"/>
    <property type="project" value="TreeGrafter"/>
</dbReference>
<evidence type="ECO:0000313" key="7">
    <source>
        <dbReference type="EMBL" id="KZT04704.1"/>
    </source>
</evidence>